<dbReference type="InterPro" id="IPR044206">
    <property type="entry name" value="EGC1/2"/>
</dbReference>
<dbReference type="PANTHER" id="PTHR47295:SF2">
    <property type="entry name" value="EG45-LIKE DOMAIN CONTAINING PROTEIN 1-RELATED"/>
    <property type="match status" value="1"/>
</dbReference>
<reference evidence="2 3" key="1">
    <citation type="journal article" date="2022" name="Nat. Plants">
        <title>Genomes of leafy and leafless Platanthera orchids illuminate the evolution of mycoheterotrophy.</title>
        <authorList>
            <person name="Li M.H."/>
            <person name="Liu K.W."/>
            <person name="Li Z."/>
            <person name="Lu H.C."/>
            <person name="Ye Q.L."/>
            <person name="Zhang D."/>
            <person name="Wang J.Y."/>
            <person name="Li Y.F."/>
            <person name="Zhong Z.M."/>
            <person name="Liu X."/>
            <person name="Yu X."/>
            <person name="Liu D.K."/>
            <person name="Tu X.D."/>
            <person name="Liu B."/>
            <person name="Hao Y."/>
            <person name="Liao X.Y."/>
            <person name="Jiang Y.T."/>
            <person name="Sun W.H."/>
            <person name="Chen J."/>
            <person name="Chen Y.Q."/>
            <person name="Ai Y."/>
            <person name="Zhai J.W."/>
            <person name="Wu S.S."/>
            <person name="Zhou Z."/>
            <person name="Hsiao Y.Y."/>
            <person name="Wu W.L."/>
            <person name="Chen Y.Y."/>
            <person name="Lin Y.F."/>
            <person name="Hsu J.L."/>
            <person name="Li C.Y."/>
            <person name="Wang Z.W."/>
            <person name="Zhao X."/>
            <person name="Zhong W.Y."/>
            <person name="Ma X.K."/>
            <person name="Ma L."/>
            <person name="Huang J."/>
            <person name="Chen G.Z."/>
            <person name="Huang M.Z."/>
            <person name="Huang L."/>
            <person name="Peng D.H."/>
            <person name="Luo Y.B."/>
            <person name="Zou S.Q."/>
            <person name="Chen S.P."/>
            <person name="Lan S."/>
            <person name="Tsai W.C."/>
            <person name="Van de Peer Y."/>
            <person name="Liu Z.J."/>
        </authorList>
    </citation>
    <scope>NUCLEOTIDE SEQUENCE [LARGE SCALE GENOMIC DNA]</scope>
    <source>
        <tissue evidence="2">Leaf</tissue>
    </source>
</reference>
<dbReference type="InterPro" id="IPR036908">
    <property type="entry name" value="RlpA-like_sf"/>
</dbReference>
<evidence type="ECO:0000313" key="2">
    <source>
        <dbReference type="EMBL" id="KAK8918951.1"/>
    </source>
</evidence>
<gene>
    <name evidence="2" type="ORF">KSP39_PZI021473</name>
</gene>
<comment type="caution">
    <text evidence="2">The sequence shown here is derived from an EMBL/GenBank/DDBJ whole genome shotgun (WGS) entry which is preliminary data.</text>
</comment>
<evidence type="ECO:0000313" key="3">
    <source>
        <dbReference type="Proteomes" id="UP001418222"/>
    </source>
</evidence>
<organism evidence="2 3">
    <name type="scientific">Platanthera zijinensis</name>
    <dbReference type="NCBI Taxonomy" id="2320716"/>
    <lineage>
        <taxon>Eukaryota</taxon>
        <taxon>Viridiplantae</taxon>
        <taxon>Streptophyta</taxon>
        <taxon>Embryophyta</taxon>
        <taxon>Tracheophyta</taxon>
        <taxon>Spermatophyta</taxon>
        <taxon>Magnoliopsida</taxon>
        <taxon>Liliopsida</taxon>
        <taxon>Asparagales</taxon>
        <taxon>Orchidaceae</taxon>
        <taxon>Orchidoideae</taxon>
        <taxon>Orchideae</taxon>
        <taxon>Orchidinae</taxon>
        <taxon>Platanthera</taxon>
    </lineage>
</organism>
<protein>
    <recommendedName>
        <fullName evidence="1">Expansin-like EG45 domain-containing protein</fullName>
    </recommendedName>
</protein>
<name>A0AAP0AXX2_9ASPA</name>
<evidence type="ECO:0000259" key="1">
    <source>
        <dbReference type="PROSITE" id="PS50842"/>
    </source>
</evidence>
<dbReference type="InterPro" id="IPR007112">
    <property type="entry name" value="Expansin/allergen_DPBB_dom"/>
</dbReference>
<dbReference type="SUPFAM" id="SSF50685">
    <property type="entry name" value="Barwin-like endoglucanases"/>
    <property type="match status" value="1"/>
</dbReference>
<dbReference type="AlphaFoldDB" id="A0AAP0AXX2"/>
<dbReference type="Proteomes" id="UP001418222">
    <property type="component" value="Unassembled WGS sequence"/>
</dbReference>
<dbReference type="EMBL" id="JBBWWQ010000019">
    <property type="protein sequence ID" value="KAK8918951.1"/>
    <property type="molecule type" value="Genomic_DNA"/>
</dbReference>
<feature type="domain" description="Expansin-like EG45" evidence="1">
    <location>
        <begin position="19"/>
        <end position="99"/>
    </location>
</feature>
<keyword evidence="3" id="KW-1185">Reference proteome</keyword>
<accession>A0AAP0AXX2</accession>
<proteinExistence type="predicted"/>
<dbReference type="Gene3D" id="2.40.40.10">
    <property type="entry name" value="RlpA-like domain"/>
    <property type="match status" value="1"/>
</dbReference>
<sequence length="99" mass="10711">MSAASACFGFKDQGVALISLSDKLWDDGRACGQRYIVSCRFELGNDCVEQSATFHGLEAMVVDNCGDCDGNDMQLSEPIFAGIAKLDAETAVISYRRFS</sequence>
<dbReference type="GO" id="GO:0009627">
    <property type="term" value="P:systemic acquired resistance"/>
    <property type="evidence" value="ECO:0007669"/>
    <property type="project" value="InterPro"/>
</dbReference>
<dbReference type="GO" id="GO:0048046">
    <property type="term" value="C:apoplast"/>
    <property type="evidence" value="ECO:0007669"/>
    <property type="project" value="InterPro"/>
</dbReference>
<dbReference type="PROSITE" id="PS50842">
    <property type="entry name" value="EXPANSIN_EG45"/>
    <property type="match status" value="1"/>
</dbReference>
<dbReference type="PANTHER" id="PTHR47295">
    <property type="entry name" value="EG45-LIKE DOMAIN CONTAINING PROTEIN 1-RELATED"/>
    <property type="match status" value="1"/>
</dbReference>